<evidence type="ECO:0000313" key="2">
    <source>
        <dbReference type="EMBL" id="MCZ0925735.1"/>
    </source>
</evidence>
<reference evidence="2 3" key="1">
    <citation type="submission" date="2022-02" db="EMBL/GenBank/DDBJ databases">
        <title>Study of halophilic communities from a Mexican lake.</title>
        <authorList>
            <person name="Hernandez-Soto L.M."/>
            <person name="Martinez-Abarca F."/>
            <person name="Ramirez-Saad H.C."/>
            <person name="Aguirre-Garrido J.F."/>
        </authorList>
    </citation>
    <scope>NUCLEOTIDE SEQUENCE [LARGE SCALE GENOMIC DNA]</scope>
    <source>
        <strain evidence="2 3">Hjan13</strain>
    </source>
</reference>
<dbReference type="PANTHER" id="PTHR10285">
    <property type="entry name" value="URIDINE KINASE"/>
    <property type="match status" value="1"/>
</dbReference>
<comment type="caution">
    <text evidence="2">The sequence shown here is derived from an EMBL/GenBank/DDBJ whole genome shotgun (WGS) entry which is preliminary data.</text>
</comment>
<gene>
    <name evidence="2" type="ORF">L0635_01395</name>
</gene>
<dbReference type="GO" id="GO:0016301">
    <property type="term" value="F:kinase activity"/>
    <property type="evidence" value="ECO:0007669"/>
    <property type="project" value="UniProtKB-KW"/>
</dbReference>
<organism evidence="2 3">
    <name type="scientific">Vreelandella janggokensis</name>
    <dbReference type="NCBI Taxonomy" id="370767"/>
    <lineage>
        <taxon>Bacteria</taxon>
        <taxon>Pseudomonadati</taxon>
        <taxon>Pseudomonadota</taxon>
        <taxon>Gammaproteobacteria</taxon>
        <taxon>Oceanospirillales</taxon>
        <taxon>Halomonadaceae</taxon>
        <taxon>Vreelandella</taxon>
    </lineage>
</organism>
<dbReference type="Proteomes" id="UP001321125">
    <property type="component" value="Unassembled WGS sequence"/>
</dbReference>
<evidence type="ECO:0000259" key="1">
    <source>
        <dbReference type="Pfam" id="PF00485"/>
    </source>
</evidence>
<dbReference type="Pfam" id="PF00485">
    <property type="entry name" value="PRK"/>
    <property type="match status" value="1"/>
</dbReference>
<evidence type="ECO:0000313" key="3">
    <source>
        <dbReference type="Proteomes" id="UP001321125"/>
    </source>
</evidence>
<protein>
    <submittedName>
        <fullName evidence="2">Nucleoside/nucleotide kinase family protein</fullName>
    </submittedName>
</protein>
<feature type="domain" description="Phosphoribulokinase/uridine kinase" evidence="1">
    <location>
        <begin position="26"/>
        <end position="168"/>
    </location>
</feature>
<dbReference type="SUPFAM" id="SSF52540">
    <property type="entry name" value="P-loop containing nucleoside triphosphate hydrolases"/>
    <property type="match status" value="1"/>
</dbReference>
<keyword evidence="2" id="KW-0418">Kinase</keyword>
<sequence length="210" mass="23753">MLNTINLDELVVRLTPWLQGPERRLLALAGPPGAGKSYIAKQLFEALSAISPGHVAILPMDGFHYDDELLSQRGDLGRKGAPHTFDVDGLHVMLQRITADDGTAVAVPVFDRSREISRAAARIIDPEARLVIVEGNYLLLNDPQWVRLSDLMDLRVFIQVPEHTLEQRLWQRWAHLPDAQRKTKLEGNDLPNMRLVVQQSSFPDFYLYNV</sequence>
<accession>A0ABT4IPZ8</accession>
<keyword evidence="3" id="KW-1185">Reference proteome</keyword>
<keyword evidence="2" id="KW-0808">Transferase</keyword>
<name>A0ABT4IPZ8_9GAMM</name>
<proteinExistence type="predicted"/>
<dbReference type="EMBL" id="JAKNQU010000001">
    <property type="protein sequence ID" value="MCZ0925735.1"/>
    <property type="molecule type" value="Genomic_DNA"/>
</dbReference>
<dbReference type="RefSeq" id="WP_268900903.1">
    <property type="nucleotide sequence ID" value="NZ_JAKNQU010000001.1"/>
</dbReference>
<dbReference type="InterPro" id="IPR027417">
    <property type="entry name" value="P-loop_NTPase"/>
</dbReference>
<dbReference type="InterPro" id="IPR006083">
    <property type="entry name" value="PRK/URK"/>
</dbReference>
<dbReference type="Gene3D" id="3.40.50.300">
    <property type="entry name" value="P-loop containing nucleotide triphosphate hydrolases"/>
    <property type="match status" value="1"/>
</dbReference>